<reference evidence="4 5" key="1">
    <citation type="journal article" date="2020" name="ISME J.">
        <title>Uncovering the hidden diversity of litter-decomposition mechanisms in mushroom-forming fungi.</title>
        <authorList>
            <person name="Floudas D."/>
            <person name="Bentzer J."/>
            <person name="Ahren D."/>
            <person name="Johansson T."/>
            <person name="Persson P."/>
            <person name="Tunlid A."/>
        </authorList>
    </citation>
    <scope>NUCLEOTIDE SEQUENCE [LARGE SCALE GENOMIC DNA]</scope>
    <source>
        <strain evidence="4 5">CBS 146.42</strain>
    </source>
</reference>
<evidence type="ECO:0000256" key="2">
    <source>
        <dbReference type="SAM" id="Phobius"/>
    </source>
</evidence>
<keyword evidence="5" id="KW-1185">Reference proteome</keyword>
<keyword evidence="2" id="KW-1133">Transmembrane helix</keyword>
<dbReference type="Proteomes" id="UP000559027">
    <property type="component" value="Unassembled WGS sequence"/>
</dbReference>
<feature type="region of interest" description="Disordered" evidence="1">
    <location>
        <begin position="415"/>
        <end position="456"/>
    </location>
</feature>
<feature type="signal peptide" evidence="3">
    <location>
        <begin position="1"/>
        <end position="21"/>
    </location>
</feature>
<evidence type="ECO:0000256" key="3">
    <source>
        <dbReference type="SAM" id="SignalP"/>
    </source>
</evidence>
<dbReference type="EMBL" id="JAACJO010000008">
    <property type="protein sequence ID" value="KAF5355025.1"/>
    <property type="molecule type" value="Genomic_DNA"/>
</dbReference>
<keyword evidence="3" id="KW-0732">Signal</keyword>
<dbReference type="AlphaFoldDB" id="A0A8H5D7K3"/>
<evidence type="ECO:0000313" key="4">
    <source>
        <dbReference type="EMBL" id="KAF5355025.1"/>
    </source>
</evidence>
<keyword evidence="2" id="KW-0472">Membrane</keyword>
<feature type="chain" id="PRO_5034106573" evidence="3">
    <location>
        <begin position="22"/>
        <end position="456"/>
    </location>
</feature>
<feature type="region of interest" description="Disordered" evidence="1">
    <location>
        <begin position="347"/>
        <end position="366"/>
    </location>
</feature>
<feature type="transmembrane region" description="Helical" evidence="2">
    <location>
        <begin position="274"/>
        <end position="297"/>
    </location>
</feature>
<accession>A0A8H5D7K3</accession>
<comment type="caution">
    <text evidence="4">The sequence shown here is derived from an EMBL/GenBank/DDBJ whole genome shotgun (WGS) entry which is preliminary data.</text>
</comment>
<proteinExistence type="predicted"/>
<sequence>MLRKLLQRVGLLILSSNLSLAKVVPLIQPGFFFDYQPTEPVRIPITSPTILPSSGSGETKSVIGQCERIHITWDRSSAIGQNPVPPYYLQVFTSTATTPFVIPAGNGQELFWDVPFAPGTQYQICMFDTNGVPGGCQAMYTVIKNSTVENPVCQNVTAPRELAIVGTISGSPSVSAGPISRFGIVDQCTDISITPKGGRPPYILTISPPLHPPYNITSNNMDPISWTVSLSWSYPFFISLLSSDGQMWANGPMHVGGFGPNDCLAPGTIPRGKAAGVAAGASIGTLVAGLVIGYGSVRILGMIRRKRSKHPETGGGPFKELRSSSDQYTIDDDQSKFPRSRSFAEIPERDTSLRSDRPEWDPNARPSRYYSLQSITSEVTASPPTTSNLPRPPIRARTFIQHYDGGHVRVEMQQSPEDVVELPPAYQRQSTGSMSTVTVTPRVPGPRSTRKRSDTH</sequence>
<dbReference type="OrthoDB" id="2563021at2759"/>
<evidence type="ECO:0000256" key="1">
    <source>
        <dbReference type="SAM" id="MobiDB-lite"/>
    </source>
</evidence>
<gene>
    <name evidence="4" type="ORF">D9756_005603</name>
</gene>
<feature type="compositionally biased region" description="Polar residues" evidence="1">
    <location>
        <begin position="427"/>
        <end position="439"/>
    </location>
</feature>
<keyword evidence="2" id="KW-0812">Transmembrane</keyword>
<name>A0A8H5D7K3_9AGAR</name>
<feature type="compositionally biased region" description="Basic and acidic residues" evidence="1">
    <location>
        <begin position="347"/>
        <end position="362"/>
    </location>
</feature>
<evidence type="ECO:0000313" key="5">
    <source>
        <dbReference type="Proteomes" id="UP000559027"/>
    </source>
</evidence>
<feature type="region of interest" description="Disordered" evidence="1">
    <location>
        <begin position="307"/>
        <end position="338"/>
    </location>
</feature>
<organism evidence="4 5">
    <name type="scientific">Leucocoprinus leucothites</name>
    <dbReference type="NCBI Taxonomy" id="201217"/>
    <lineage>
        <taxon>Eukaryota</taxon>
        <taxon>Fungi</taxon>
        <taxon>Dikarya</taxon>
        <taxon>Basidiomycota</taxon>
        <taxon>Agaricomycotina</taxon>
        <taxon>Agaricomycetes</taxon>
        <taxon>Agaricomycetidae</taxon>
        <taxon>Agaricales</taxon>
        <taxon>Agaricineae</taxon>
        <taxon>Agaricaceae</taxon>
        <taxon>Leucocoprinus</taxon>
    </lineage>
</organism>
<protein>
    <submittedName>
        <fullName evidence="4">Uncharacterized protein</fullName>
    </submittedName>
</protein>